<evidence type="ECO:0000313" key="5">
    <source>
        <dbReference type="EMBL" id="KWX08539.1"/>
    </source>
</evidence>
<dbReference type="PROSITE" id="PS50943">
    <property type="entry name" value="HTH_CROC1"/>
    <property type="match status" value="1"/>
</dbReference>
<dbReference type="PATRIC" id="fig|1469144.10.peg.3830"/>
<keyword evidence="6" id="KW-1185">Reference proteome</keyword>
<dbReference type="RefSeq" id="WP_066889592.1">
    <property type="nucleotide sequence ID" value="NZ_JYIJ01000017.1"/>
</dbReference>
<dbReference type="EMBL" id="LAXD01000001">
    <property type="protein sequence ID" value="KWX02526.1"/>
    <property type="molecule type" value="Genomic_DNA"/>
</dbReference>
<dbReference type="SUPFAM" id="SSF47413">
    <property type="entry name" value="lambda repressor-like DNA-binding domains"/>
    <property type="match status" value="1"/>
</dbReference>
<dbReference type="InterPro" id="IPR010982">
    <property type="entry name" value="Lambda_DNA-bd_dom_sf"/>
</dbReference>
<dbReference type="AlphaFoldDB" id="A0A132N0G7"/>
<dbReference type="SMART" id="SM00530">
    <property type="entry name" value="HTH_XRE"/>
    <property type="match status" value="1"/>
</dbReference>
<dbReference type="PANTHER" id="PTHR46797">
    <property type="entry name" value="HTH-TYPE TRANSCRIPTIONAL REGULATOR"/>
    <property type="match status" value="1"/>
</dbReference>
<evidence type="ECO:0000256" key="1">
    <source>
        <dbReference type="ARBA" id="ARBA00023125"/>
    </source>
</evidence>
<protein>
    <submittedName>
        <fullName evidence="3">Transcriptional regulator</fullName>
    </submittedName>
</protein>
<organism evidence="4 8">
    <name type="scientific">Carbonactinospora thermoautotrophica</name>
    <dbReference type="NCBI Taxonomy" id="1469144"/>
    <lineage>
        <taxon>Bacteria</taxon>
        <taxon>Bacillati</taxon>
        <taxon>Actinomycetota</taxon>
        <taxon>Actinomycetes</taxon>
        <taxon>Kitasatosporales</taxon>
        <taxon>Carbonactinosporaceae</taxon>
        <taxon>Carbonactinospora</taxon>
    </lineage>
</organism>
<dbReference type="OrthoDB" id="3504495at2"/>
<dbReference type="Gene3D" id="1.10.260.40">
    <property type="entry name" value="lambda repressor-like DNA-binding domains"/>
    <property type="match status" value="1"/>
</dbReference>
<dbReference type="EMBL" id="JYIK01000970">
    <property type="protein sequence ID" value="KWX08539.1"/>
    <property type="molecule type" value="Genomic_DNA"/>
</dbReference>
<dbReference type="Pfam" id="PF13560">
    <property type="entry name" value="HTH_31"/>
    <property type="match status" value="1"/>
</dbReference>
<evidence type="ECO:0000313" key="3">
    <source>
        <dbReference type="EMBL" id="KWX02526.1"/>
    </source>
</evidence>
<reference evidence="3" key="4">
    <citation type="submission" date="2015-04" db="EMBL/GenBank/DDBJ databases">
        <title>Physiological reanalysis, assessment of diazotrophy, and genome sequences of multiple isolates of Streptomyces thermoautotrophicus.</title>
        <authorList>
            <person name="MacKellar D.C."/>
            <person name="Lieber L."/>
            <person name="Norman J."/>
            <person name="Bolger A."/>
            <person name="Tobin C."/>
            <person name="Murray J.W."/>
            <person name="Woodward J."/>
            <person name="Friesen M."/>
            <person name="Prell J."/>
        </authorList>
    </citation>
    <scope>NUCLEOTIDE SEQUENCE [LARGE SCALE GENOMIC DNA]</scope>
    <source>
        <strain evidence="3">H1</strain>
    </source>
</reference>
<evidence type="ECO:0000313" key="4">
    <source>
        <dbReference type="EMBL" id="KWX03629.1"/>
    </source>
</evidence>
<name>A0A132N0G7_9ACTN</name>
<dbReference type="Proteomes" id="UP000070659">
    <property type="component" value="Unassembled WGS sequence"/>
</dbReference>
<comment type="caution">
    <text evidence="4">The sequence shown here is derived from an EMBL/GenBank/DDBJ whole genome shotgun (WGS) entry which is preliminary data.</text>
</comment>
<dbReference type="GO" id="GO:0003700">
    <property type="term" value="F:DNA-binding transcription factor activity"/>
    <property type="evidence" value="ECO:0007669"/>
    <property type="project" value="TreeGrafter"/>
</dbReference>
<evidence type="ECO:0000259" key="2">
    <source>
        <dbReference type="PROSITE" id="PS50943"/>
    </source>
</evidence>
<sequence>MPAEELTIGKRIRACRRFRGMTLQELADLSGLSKSFLSMVENGQRTIDRRSHLDAIADVLQVSLSEITGQPSASVDRASIAAHAAVPALRVALMDSTLDDPPEVPARPLPDLTEDMRAAAPLRRRRDYARLGKLLPDVITELHVIASTGSSAQRAEALRLLIQACQAAGFMLKYLGYADLAAFAAERARDAAERLDDPVWTGVAEFMHSHALMSARARSRALRTSVRAAERLEHHLDDGPTAEMYGMLHLTAALANATLSQDSTAWDHLDEAAQIAARTGECPAEPLHMGFGPTNVGFWRVAVALELGEPDKAVEAAREVEPGRLGAGRQAAYWSDVGRALAQIPGKQREAVKALRTAERLAPQMVRANPMVRDTVATMLNRARAQAGDRDLRGLAYRMGIPH</sequence>
<reference evidence="7" key="1">
    <citation type="submission" date="2015-02" db="EMBL/GenBank/DDBJ databases">
        <title>Physiological reanalysis, assessment of diazotrophy, and genome sequences of multiple isolates of Streptomyces thermoautotrophicus.</title>
        <authorList>
            <person name="MacKellar D.C."/>
            <person name="Lieber L."/>
            <person name="Norman J."/>
            <person name="Bolger A."/>
            <person name="Tobin C."/>
            <person name="Murray J.W."/>
            <person name="Friesen M."/>
            <person name="Prell J."/>
        </authorList>
    </citation>
    <scope>NUCLEOTIDE SEQUENCE [LARGE SCALE GENOMIC DNA]</scope>
    <source>
        <strain evidence="7">UBT1</strain>
    </source>
</reference>
<dbReference type="GO" id="GO:0005829">
    <property type="term" value="C:cytosol"/>
    <property type="evidence" value="ECO:0007669"/>
    <property type="project" value="TreeGrafter"/>
</dbReference>
<dbReference type="PANTHER" id="PTHR46797:SF1">
    <property type="entry name" value="METHYLPHOSPHONATE SYNTHASE"/>
    <property type="match status" value="1"/>
</dbReference>
<reference evidence="6" key="3">
    <citation type="submission" date="2015-04" db="EMBL/GenBank/DDBJ databases">
        <title>Physiological reanalysis, assessment of diazotrophy, and genome sequences of multiple isolates of Streptomyces thermoautotrophicus.</title>
        <authorList>
            <person name="MacKellar D.C."/>
            <person name="Lieber L."/>
            <person name="Norman J."/>
            <person name="Bolger A."/>
            <person name="Tobin C."/>
            <person name="Murray J.W."/>
            <person name="Chang R."/>
            <person name="Ford T."/>
            <person name="Nguyen P.Q."/>
            <person name="Woodward J."/>
            <person name="Permingeat H."/>
            <person name="Joshi N.S."/>
            <person name="Silver P.A."/>
            <person name="Usadel B."/>
            <person name="Rutherford A.W."/>
            <person name="Friesen M."/>
            <person name="Prell J."/>
        </authorList>
    </citation>
    <scope>NUCLEOTIDE SEQUENCE [LARGE SCALE GENOMIC DNA]</scope>
    <source>
        <strain evidence="6">H1</strain>
    </source>
</reference>
<feature type="domain" description="HTH cro/C1-type" evidence="2">
    <location>
        <begin position="12"/>
        <end position="67"/>
    </location>
</feature>
<dbReference type="GO" id="GO:0003677">
    <property type="term" value="F:DNA binding"/>
    <property type="evidence" value="ECO:0007669"/>
    <property type="project" value="UniProtKB-KW"/>
</dbReference>
<dbReference type="Proteomes" id="UP000070188">
    <property type="component" value="Unassembled WGS sequence"/>
</dbReference>
<evidence type="ECO:0000313" key="7">
    <source>
        <dbReference type="Proteomes" id="UP000070598"/>
    </source>
</evidence>
<dbReference type="InterPro" id="IPR050807">
    <property type="entry name" value="TransReg_Diox_bact_type"/>
</dbReference>
<proteinExistence type="predicted"/>
<dbReference type="CDD" id="cd00093">
    <property type="entry name" value="HTH_XRE"/>
    <property type="match status" value="1"/>
</dbReference>
<reference evidence="4 8" key="2">
    <citation type="submission" date="2015-02" db="EMBL/GenBank/DDBJ databases">
        <title>Physiological reanalysis, assessment of diazotrophy, and genome sequences of multiple isolates of Streptomyces thermoautotrophicus.</title>
        <authorList>
            <person name="MacKellar D.C."/>
            <person name="Lieber L."/>
            <person name="Norman J."/>
            <person name="Bolger A."/>
            <person name="Tobin C."/>
            <person name="Murray J.W."/>
            <person name="Prell J."/>
        </authorList>
    </citation>
    <scope>NUCLEOTIDE SEQUENCE [LARGE SCALE GENOMIC DNA]</scope>
    <source>
        <strain evidence="4 8">UBT1</strain>
    </source>
</reference>
<evidence type="ECO:0000313" key="8">
    <source>
        <dbReference type="Proteomes" id="UP000070659"/>
    </source>
</evidence>
<dbReference type="Proteomes" id="UP000070598">
    <property type="component" value="Unassembled WGS sequence"/>
</dbReference>
<gene>
    <name evidence="3" type="ORF">LI90_3569</name>
    <name evidence="4" type="ORF">TH66_12380</name>
    <name evidence="5" type="ORF">TR74_14590</name>
</gene>
<evidence type="ECO:0000313" key="6">
    <source>
        <dbReference type="Proteomes" id="UP000070188"/>
    </source>
</evidence>
<accession>A0A132N0G7</accession>
<dbReference type="EMBL" id="JYIJ01000017">
    <property type="protein sequence ID" value="KWX03629.1"/>
    <property type="molecule type" value="Genomic_DNA"/>
</dbReference>
<keyword evidence="1" id="KW-0238">DNA-binding</keyword>
<dbReference type="InterPro" id="IPR001387">
    <property type="entry name" value="Cro/C1-type_HTH"/>
</dbReference>
<dbReference type="STRING" id="1469144.LI90_3569"/>